<dbReference type="EMBL" id="LBUU01000013">
    <property type="protein sequence ID" value="KKQ69546.1"/>
    <property type="molecule type" value="Genomic_DNA"/>
</dbReference>
<gene>
    <name evidence="1" type="ORF">US91_C0013G0014</name>
</gene>
<reference evidence="1 2" key="1">
    <citation type="journal article" date="2015" name="Nature">
        <title>rRNA introns, odd ribosomes, and small enigmatic genomes across a large radiation of phyla.</title>
        <authorList>
            <person name="Brown C.T."/>
            <person name="Hug L.A."/>
            <person name="Thomas B.C."/>
            <person name="Sharon I."/>
            <person name="Castelle C.J."/>
            <person name="Singh A."/>
            <person name="Wilkins M.J."/>
            <person name="Williams K.H."/>
            <person name="Banfield J.F."/>
        </authorList>
    </citation>
    <scope>NUCLEOTIDE SEQUENCE [LARGE SCALE GENOMIC DNA]</scope>
</reference>
<sequence>MIDTSNVAGKTQQYHNLICKRERLQNKLKQPENKVVEVVTRKKLADIQREIEKIRIELS</sequence>
<organism evidence="1 2">
    <name type="scientific">Candidatus Falkowbacteria bacterium GW2011_GWE1_38_31</name>
    <dbReference type="NCBI Taxonomy" id="1618638"/>
    <lineage>
        <taxon>Bacteria</taxon>
        <taxon>Candidatus Falkowiibacteriota</taxon>
    </lineage>
</organism>
<protein>
    <submittedName>
        <fullName evidence="1">Uncharacterized protein</fullName>
    </submittedName>
</protein>
<proteinExistence type="predicted"/>
<accession>A0A0G0MX89</accession>
<dbReference type="Proteomes" id="UP000034022">
    <property type="component" value="Unassembled WGS sequence"/>
</dbReference>
<evidence type="ECO:0000313" key="1">
    <source>
        <dbReference type="EMBL" id="KKQ69546.1"/>
    </source>
</evidence>
<dbReference type="AlphaFoldDB" id="A0A0G0MX89"/>
<evidence type="ECO:0000313" key="2">
    <source>
        <dbReference type="Proteomes" id="UP000034022"/>
    </source>
</evidence>
<name>A0A0G0MX89_9BACT</name>
<comment type="caution">
    <text evidence="1">The sequence shown here is derived from an EMBL/GenBank/DDBJ whole genome shotgun (WGS) entry which is preliminary data.</text>
</comment>